<dbReference type="Proteomes" id="UP001057360">
    <property type="component" value="Unassembled WGS sequence"/>
</dbReference>
<evidence type="ECO:0000313" key="5">
    <source>
        <dbReference type="EMBL" id="MCL6371243.1"/>
    </source>
</evidence>
<comment type="caution">
    <text evidence="6">The sequence shown here is derived from an EMBL/GenBank/DDBJ whole genome shotgun (WGS) entry which is preliminary data.</text>
</comment>
<proteinExistence type="predicted"/>
<dbReference type="InterPro" id="IPR010982">
    <property type="entry name" value="Lambda_DNA-bd_dom_sf"/>
</dbReference>
<evidence type="ECO:0000259" key="2">
    <source>
        <dbReference type="PROSITE" id="PS50943"/>
    </source>
</evidence>
<dbReference type="PANTHER" id="PTHR46558">
    <property type="entry name" value="TRACRIPTIONAL REGULATORY PROTEIN-RELATED-RELATED"/>
    <property type="match status" value="1"/>
</dbReference>
<dbReference type="GeneID" id="93391380"/>
<evidence type="ECO:0000313" key="6">
    <source>
        <dbReference type="EMBL" id="MCL6371250.1"/>
    </source>
</evidence>
<dbReference type="GO" id="GO:0003677">
    <property type="term" value="F:DNA binding"/>
    <property type="evidence" value="ECO:0007669"/>
    <property type="project" value="UniProtKB-KW"/>
</dbReference>
<dbReference type="PANTHER" id="PTHR46558:SF11">
    <property type="entry name" value="HTH-TYPE TRANSCRIPTIONAL REGULATOR XRE"/>
    <property type="match status" value="1"/>
</dbReference>
<evidence type="ECO:0000313" key="7">
    <source>
        <dbReference type="Proteomes" id="UP001055618"/>
    </source>
</evidence>
<dbReference type="AlphaFoldDB" id="A0AAW5GJZ5"/>
<dbReference type="SUPFAM" id="SSF47413">
    <property type="entry name" value="lambda repressor-like DNA-binding domains"/>
    <property type="match status" value="1"/>
</dbReference>
<dbReference type="PROSITE" id="PS50943">
    <property type="entry name" value="HTH_CROC1"/>
    <property type="match status" value="1"/>
</dbReference>
<sequence>MAMLTRQQLQAMNTKDETFFKELGTRIALARKAQQLTQQQLAEQLGIAQQTMAHYEGGRLKVSAALLPQLAQILSLSLDELLGLPATRQGSKRGPVSRLEQQIDVISRLPRAKQKLVSEILDNVIGKTEES</sequence>
<evidence type="ECO:0000313" key="8">
    <source>
        <dbReference type="Proteomes" id="UP001057360"/>
    </source>
</evidence>
<dbReference type="Gene3D" id="1.10.260.40">
    <property type="entry name" value="lambda repressor-like DNA-binding domains"/>
    <property type="match status" value="1"/>
</dbReference>
<dbReference type="Pfam" id="PF13560">
    <property type="entry name" value="HTH_31"/>
    <property type="match status" value="1"/>
</dbReference>
<feature type="domain" description="HTH cro/C1-type" evidence="2">
    <location>
        <begin position="27"/>
        <end position="81"/>
    </location>
</feature>
<dbReference type="EMBL" id="SGPX01000020">
    <property type="protein sequence ID" value="MCL6353847.1"/>
    <property type="molecule type" value="Genomic_DNA"/>
</dbReference>
<organism evidence="6 8">
    <name type="scientific">Pectobacterium polaris</name>
    <dbReference type="NCBI Taxonomy" id="2042057"/>
    <lineage>
        <taxon>Bacteria</taxon>
        <taxon>Pseudomonadati</taxon>
        <taxon>Pseudomonadota</taxon>
        <taxon>Gammaproteobacteria</taxon>
        <taxon>Enterobacterales</taxon>
        <taxon>Pectobacteriaceae</taxon>
        <taxon>Pectobacterium</taxon>
    </lineage>
</organism>
<protein>
    <submittedName>
        <fullName evidence="6">Helix-turn-helix domain-containing protein</fullName>
    </submittedName>
</protein>
<dbReference type="EMBL" id="SGPY01000020">
    <property type="protein sequence ID" value="MCL6371243.1"/>
    <property type="molecule type" value="Genomic_DNA"/>
</dbReference>
<dbReference type="EMBL" id="SGPX01000020">
    <property type="protein sequence ID" value="MCL6353840.1"/>
    <property type="molecule type" value="Genomic_DNA"/>
</dbReference>
<dbReference type="SMART" id="SM00530">
    <property type="entry name" value="HTH_XRE"/>
    <property type="match status" value="1"/>
</dbReference>
<dbReference type="EMBL" id="SGPY01000020">
    <property type="protein sequence ID" value="MCL6371250.1"/>
    <property type="molecule type" value="Genomic_DNA"/>
</dbReference>
<keyword evidence="7" id="KW-1185">Reference proteome</keyword>
<name>A0AAW5GJZ5_9GAMM</name>
<reference evidence="6" key="1">
    <citation type="submission" date="2019-02" db="EMBL/GenBank/DDBJ databases">
        <title>New Zealand Erwinia strains with phe-tRNA free attachment sites.</title>
        <authorList>
            <person name="Nunes-Leite L."/>
            <person name="Pitman A.R."/>
        </authorList>
    </citation>
    <scope>NUCLEOTIDE SEQUENCE</scope>
    <source>
        <strain evidence="6">Ec-140</strain>
        <strain evidence="3">Ec-143</strain>
    </source>
</reference>
<keyword evidence="1" id="KW-0238">DNA-binding</keyword>
<dbReference type="Proteomes" id="UP001055618">
    <property type="component" value="Unassembled WGS sequence"/>
</dbReference>
<evidence type="ECO:0000313" key="3">
    <source>
        <dbReference type="EMBL" id="MCL6353840.1"/>
    </source>
</evidence>
<dbReference type="InterPro" id="IPR001387">
    <property type="entry name" value="Cro/C1-type_HTH"/>
</dbReference>
<gene>
    <name evidence="3" type="ORF">EXT50_22065</name>
    <name evidence="4" type="ORF">EXT50_22105</name>
    <name evidence="5" type="ORF">EXT53_22110</name>
    <name evidence="6" type="ORF">EXT53_22150</name>
</gene>
<dbReference type="RefSeq" id="WP_011094922.1">
    <property type="nucleotide sequence ID" value="NZ_JAREIN010000001.1"/>
</dbReference>
<evidence type="ECO:0000256" key="1">
    <source>
        <dbReference type="ARBA" id="ARBA00023125"/>
    </source>
</evidence>
<accession>A0AAW5GJZ5</accession>
<evidence type="ECO:0000313" key="4">
    <source>
        <dbReference type="EMBL" id="MCL6353847.1"/>
    </source>
</evidence>